<evidence type="ECO:0000313" key="3">
    <source>
        <dbReference type="EMBL" id="CAI8024947.1"/>
    </source>
</evidence>
<dbReference type="InterPro" id="IPR007110">
    <property type="entry name" value="Ig-like_dom"/>
</dbReference>
<protein>
    <recommendedName>
        <fullName evidence="2">Ig-like domain-containing protein</fullName>
    </recommendedName>
</protein>
<dbReference type="Proteomes" id="UP001174909">
    <property type="component" value="Unassembled WGS sequence"/>
</dbReference>
<dbReference type="InterPro" id="IPR013783">
    <property type="entry name" value="Ig-like_fold"/>
</dbReference>
<organism evidence="3 4">
    <name type="scientific">Geodia barretti</name>
    <name type="common">Barrett's horny sponge</name>
    <dbReference type="NCBI Taxonomy" id="519541"/>
    <lineage>
        <taxon>Eukaryota</taxon>
        <taxon>Metazoa</taxon>
        <taxon>Porifera</taxon>
        <taxon>Demospongiae</taxon>
        <taxon>Heteroscleromorpha</taxon>
        <taxon>Tetractinellida</taxon>
        <taxon>Astrophorina</taxon>
        <taxon>Geodiidae</taxon>
        <taxon>Geodia</taxon>
    </lineage>
</organism>
<dbReference type="PROSITE" id="PS50835">
    <property type="entry name" value="IG_LIKE"/>
    <property type="match status" value="2"/>
</dbReference>
<dbReference type="SMART" id="SM00409">
    <property type="entry name" value="IG"/>
    <property type="match status" value="2"/>
</dbReference>
<dbReference type="AlphaFoldDB" id="A0AA35S9X3"/>
<dbReference type="Pfam" id="PF13927">
    <property type="entry name" value="Ig_3"/>
    <property type="match status" value="1"/>
</dbReference>
<dbReference type="InterPro" id="IPR003598">
    <property type="entry name" value="Ig_sub2"/>
</dbReference>
<reference evidence="3" key="1">
    <citation type="submission" date="2023-03" db="EMBL/GenBank/DDBJ databases">
        <authorList>
            <person name="Steffen K."/>
            <person name="Cardenas P."/>
        </authorList>
    </citation>
    <scope>NUCLEOTIDE SEQUENCE</scope>
</reference>
<proteinExistence type="predicted"/>
<comment type="caution">
    <text evidence="3">The sequence shown here is derived from an EMBL/GenBank/DDBJ whole genome shotgun (WGS) entry which is preliminary data.</text>
</comment>
<keyword evidence="1" id="KW-0812">Transmembrane</keyword>
<keyword evidence="1" id="KW-0472">Membrane</keyword>
<evidence type="ECO:0000256" key="1">
    <source>
        <dbReference type="SAM" id="Phobius"/>
    </source>
</evidence>
<feature type="domain" description="Ig-like" evidence="2">
    <location>
        <begin position="77"/>
        <end position="146"/>
    </location>
</feature>
<keyword evidence="1" id="KW-1133">Transmembrane helix</keyword>
<sequence>MAVIGEKFTLQCTIHCFSLQYKWISVTESANITLENETRDMLNVSSNVTSVGEVGGKLYECQCVSGGCLLFRIGVKPVGHLLFSTNTTKTGGTVNITCKADGYPSYFSFEVTHENNQIRTITLPGRRGVYFVIESASKNDSGEYACYPEATLQEYPNDPLQGNAAKFRLTVYDPPLISCIEEEQPAVLECAVDNREDWLNVSISWTTTGDMEITAPHTVVEANNVSYLLLHQISNRTNNDSLYTCKVFSKFGLEDQRVLQVKLSDPACSNTTCPDTPAIDPDNCGCDDEDLYHNYFLIPTPVLSFLVGVGFGWIVILLRSYVWKKFLHAYFIKFGIQINDSAHNISSAVKEKL</sequence>
<gene>
    <name evidence="3" type="ORF">GBAR_LOCUS14455</name>
</gene>
<dbReference type="InterPro" id="IPR003599">
    <property type="entry name" value="Ig_sub"/>
</dbReference>
<keyword evidence="4" id="KW-1185">Reference proteome</keyword>
<feature type="transmembrane region" description="Helical" evidence="1">
    <location>
        <begin position="296"/>
        <end position="318"/>
    </location>
</feature>
<dbReference type="SUPFAM" id="SSF48726">
    <property type="entry name" value="Immunoglobulin"/>
    <property type="match status" value="2"/>
</dbReference>
<dbReference type="SMART" id="SM00408">
    <property type="entry name" value="IGc2"/>
    <property type="match status" value="2"/>
</dbReference>
<feature type="domain" description="Ig-like" evidence="2">
    <location>
        <begin position="148"/>
        <end position="264"/>
    </location>
</feature>
<dbReference type="Gene3D" id="2.60.40.10">
    <property type="entry name" value="Immunoglobulins"/>
    <property type="match status" value="1"/>
</dbReference>
<accession>A0AA35S9X3</accession>
<dbReference type="EMBL" id="CASHTH010002111">
    <property type="protein sequence ID" value="CAI8024947.1"/>
    <property type="molecule type" value="Genomic_DNA"/>
</dbReference>
<name>A0AA35S9X3_GEOBA</name>
<dbReference type="InterPro" id="IPR036179">
    <property type="entry name" value="Ig-like_dom_sf"/>
</dbReference>
<evidence type="ECO:0000313" key="4">
    <source>
        <dbReference type="Proteomes" id="UP001174909"/>
    </source>
</evidence>
<evidence type="ECO:0000259" key="2">
    <source>
        <dbReference type="PROSITE" id="PS50835"/>
    </source>
</evidence>